<name>A0A0D0CBI9_9AGAR</name>
<evidence type="ECO:0000313" key="3">
    <source>
        <dbReference type="EMBL" id="KIK55407.1"/>
    </source>
</evidence>
<sequence>MSFIDAGRGNNADHADEKDTDDDDEPEIIDDGGKIDNVGDAVAVDVTDKDDSNNGRICVVVVFASLLLLVPPPPPLAPPPPFRPPFVSALIPLTLSTLTLTPLIACAIKKGFLTTFLVCSFTSLTLIQKAARVVGTKAGRTTLK</sequence>
<protein>
    <submittedName>
        <fullName evidence="3">Uncharacterized protein</fullName>
    </submittedName>
</protein>
<dbReference type="Proteomes" id="UP000053593">
    <property type="component" value="Unassembled WGS sequence"/>
</dbReference>
<keyword evidence="4" id="KW-1185">Reference proteome</keyword>
<feature type="transmembrane region" description="Helical" evidence="2">
    <location>
        <begin position="57"/>
        <end position="74"/>
    </location>
</feature>
<organism evidence="3 4">
    <name type="scientific">Collybiopsis luxurians FD-317 M1</name>
    <dbReference type="NCBI Taxonomy" id="944289"/>
    <lineage>
        <taxon>Eukaryota</taxon>
        <taxon>Fungi</taxon>
        <taxon>Dikarya</taxon>
        <taxon>Basidiomycota</taxon>
        <taxon>Agaricomycotina</taxon>
        <taxon>Agaricomycetes</taxon>
        <taxon>Agaricomycetidae</taxon>
        <taxon>Agaricales</taxon>
        <taxon>Marasmiineae</taxon>
        <taxon>Omphalotaceae</taxon>
        <taxon>Collybiopsis</taxon>
        <taxon>Collybiopsis luxurians</taxon>
    </lineage>
</organism>
<keyword evidence="2" id="KW-1133">Transmembrane helix</keyword>
<keyword evidence="2" id="KW-0472">Membrane</keyword>
<gene>
    <name evidence="3" type="ORF">GYMLUDRAFT_248660</name>
</gene>
<evidence type="ECO:0000256" key="2">
    <source>
        <dbReference type="SAM" id="Phobius"/>
    </source>
</evidence>
<keyword evidence="2" id="KW-0812">Transmembrane</keyword>
<feature type="compositionally biased region" description="Acidic residues" evidence="1">
    <location>
        <begin position="18"/>
        <end position="30"/>
    </location>
</feature>
<accession>A0A0D0CBI9</accession>
<dbReference type="AlphaFoldDB" id="A0A0D0CBI9"/>
<evidence type="ECO:0000313" key="4">
    <source>
        <dbReference type="Proteomes" id="UP000053593"/>
    </source>
</evidence>
<feature type="region of interest" description="Disordered" evidence="1">
    <location>
        <begin position="1"/>
        <end position="36"/>
    </location>
</feature>
<proteinExistence type="predicted"/>
<feature type="transmembrane region" description="Helical" evidence="2">
    <location>
        <begin position="86"/>
        <end position="108"/>
    </location>
</feature>
<evidence type="ECO:0000256" key="1">
    <source>
        <dbReference type="SAM" id="MobiDB-lite"/>
    </source>
</evidence>
<dbReference type="EMBL" id="KN834806">
    <property type="protein sequence ID" value="KIK55407.1"/>
    <property type="molecule type" value="Genomic_DNA"/>
</dbReference>
<dbReference type="HOGENOM" id="CLU_1796688_0_0_1"/>
<reference evidence="3 4" key="1">
    <citation type="submission" date="2014-04" db="EMBL/GenBank/DDBJ databases">
        <title>Evolutionary Origins and Diversification of the Mycorrhizal Mutualists.</title>
        <authorList>
            <consortium name="DOE Joint Genome Institute"/>
            <consortium name="Mycorrhizal Genomics Consortium"/>
            <person name="Kohler A."/>
            <person name="Kuo A."/>
            <person name="Nagy L.G."/>
            <person name="Floudas D."/>
            <person name="Copeland A."/>
            <person name="Barry K.W."/>
            <person name="Cichocki N."/>
            <person name="Veneault-Fourrey C."/>
            <person name="LaButti K."/>
            <person name="Lindquist E.A."/>
            <person name="Lipzen A."/>
            <person name="Lundell T."/>
            <person name="Morin E."/>
            <person name="Murat C."/>
            <person name="Riley R."/>
            <person name="Ohm R."/>
            <person name="Sun H."/>
            <person name="Tunlid A."/>
            <person name="Henrissat B."/>
            <person name="Grigoriev I.V."/>
            <person name="Hibbett D.S."/>
            <person name="Martin F."/>
        </authorList>
    </citation>
    <scope>NUCLEOTIDE SEQUENCE [LARGE SCALE GENOMIC DNA]</scope>
    <source>
        <strain evidence="3 4">FD-317 M1</strain>
    </source>
</reference>